<feature type="compositionally biased region" description="Low complexity" evidence="1">
    <location>
        <begin position="12"/>
        <end position="24"/>
    </location>
</feature>
<protein>
    <submittedName>
        <fullName evidence="2">Uncharacterized protein</fullName>
    </submittedName>
</protein>
<accession>A0AAN9I6Y1</accession>
<sequence length="189" mass="20198">MAKKKGRPPASPSSSSQKQSSGVPLSAIDPLLDLSLIEEEDLALIDNLSAKQAEQLINSLDIIRAKIKGKSVEGPAQQKTIRSEVNTGINMPQSNPGVSNPNSSMTTNVTVNPNMARSASVWASFDISKLRNSDSTMEVVKAISTDKGQIEMDADQNSQRDQEKDCSNPPSGSSVLIGEDLGAVEKRYV</sequence>
<dbReference type="AlphaFoldDB" id="A0AAN9I6Y1"/>
<feature type="region of interest" description="Disordered" evidence="1">
    <location>
        <begin position="1"/>
        <end position="24"/>
    </location>
</feature>
<gene>
    <name evidence="2" type="ORF">RIF29_19884</name>
</gene>
<evidence type="ECO:0000313" key="2">
    <source>
        <dbReference type="EMBL" id="KAK7267219.1"/>
    </source>
</evidence>
<feature type="region of interest" description="Disordered" evidence="1">
    <location>
        <begin position="146"/>
        <end position="189"/>
    </location>
</feature>
<organism evidence="2 3">
    <name type="scientific">Crotalaria pallida</name>
    <name type="common">Smooth rattlebox</name>
    <name type="synonym">Crotalaria striata</name>
    <dbReference type="NCBI Taxonomy" id="3830"/>
    <lineage>
        <taxon>Eukaryota</taxon>
        <taxon>Viridiplantae</taxon>
        <taxon>Streptophyta</taxon>
        <taxon>Embryophyta</taxon>
        <taxon>Tracheophyta</taxon>
        <taxon>Spermatophyta</taxon>
        <taxon>Magnoliopsida</taxon>
        <taxon>eudicotyledons</taxon>
        <taxon>Gunneridae</taxon>
        <taxon>Pentapetalae</taxon>
        <taxon>rosids</taxon>
        <taxon>fabids</taxon>
        <taxon>Fabales</taxon>
        <taxon>Fabaceae</taxon>
        <taxon>Papilionoideae</taxon>
        <taxon>50 kb inversion clade</taxon>
        <taxon>genistoids sensu lato</taxon>
        <taxon>core genistoids</taxon>
        <taxon>Crotalarieae</taxon>
        <taxon>Crotalaria</taxon>
    </lineage>
</organism>
<reference evidence="2 3" key="1">
    <citation type="submission" date="2024-01" db="EMBL/GenBank/DDBJ databases">
        <title>The genomes of 5 underutilized Papilionoideae crops provide insights into root nodulation and disease resistanc.</title>
        <authorList>
            <person name="Yuan L."/>
        </authorList>
    </citation>
    <scope>NUCLEOTIDE SEQUENCE [LARGE SCALE GENOMIC DNA]</scope>
    <source>
        <strain evidence="2">ZHUSHIDOU_FW_LH</strain>
        <tissue evidence="2">Leaf</tissue>
    </source>
</reference>
<dbReference type="Proteomes" id="UP001372338">
    <property type="component" value="Unassembled WGS sequence"/>
</dbReference>
<name>A0AAN9I6Y1_CROPI</name>
<keyword evidence="3" id="KW-1185">Reference proteome</keyword>
<comment type="caution">
    <text evidence="2">The sequence shown here is derived from an EMBL/GenBank/DDBJ whole genome shotgun (WGS) entry which is preliminary data.</text>
</comment>
<proteinExistence type="predicted"/>
<dbReference type="EMBL" id="JAYWIO010000004">
    <property type="protein sequence ID" value="KAK7267219.1"/>
    <property type="molecule type" value="Genomic_DNA"/>
</dbReference>
<evidence type="ECO:0000313" key="3">
    <source>
        <dbReference type="Proteomes" id="UP001372338"/>
    </source>
</evidence>
<evidence type="ECO:0000256" key="1">
    <source>
        <dbReference type="SAM" id="MobiDB-lite"/>
    </source>
</evidence>